<dbReference type="InterPro" id="IPR052179">
    <property type="entry name" value="DD-CPase-like"/>
</dbReference>
<dbReference type="Gene3D" id="3.30.1380.10">
    <property type="match status" value="1"/>
</dbReference>
<dbReference type="SUPFAM" id="SSF55166">
    <property type="entry name" value="Hedgehog/DD-peptidase"/>
    <property type="match status" value="1"/>
</dbReference>
<dbReference type="EMBL" id="CP089291">
    <property type="protein sequence ID" value="UOF90260.1"/>
    <property type="molecule type" value="Genomic_DNA"/>
</dbReference>
<evidence type="ECO:0000256" key="1">
    <source>
        <dbReference type="SAM" id="SignalP"/>
    </source>
</evidence>
<dbReference type="PANTHER" id="PTHR34385:SF1">
    <property type="entry name" value="PEPTIDOGLYCAN L-ALANYL-D-GLUTAMATE ENDOPEPTIDASE CWLK"/>
    <property type="match status" value="1"/>
</dbReference>
<proteinExistence type="predicted"/>
<dbReference type="InterPro" id="IPR058193">
    <property type="entry name" value="VanY/YodJ_core_dom"/>
</dbReference>
<dbReference type="InterPro" id="IPR003709">
    <property type="entry name" value="VanY-like_core_dom"/>
</dbReference>
<dbReference type="RefSeq" id="WP_347436954.1">
    <property type="nucleotide sequence ID" value="NZ_CP089291.1"/>
</dbReference>
<name>A0ABY4CIJ3_9BACL</name>
<dbReference type="CDD" id="cd14852">
    <property type="entry name" value="LD-carboxypeptidase"/>
    <property type="match status" value="1"/>
</dbReference>
<sequence>MRKHRYAQFAAIWILGTLLVGCSNQFSQNFNQVTSEFLHLHNGTSKSNATMSPVEAKSNPVSAVAGSSISNHNDTSNSIAGNNTINGGTAAPKANMNTAKPNFNPAKIQVVSNPESILVLVNKYNALPDNYVPPDLVTPNIPFLYQGNPEIHLMRKVAADALVQLVAGAKKDGIYIYGVSAYRSYATQQTVYDQYVATQGVQAANTFSAKPGTSEHQTGLAIDVSDSTGQYAVEDGFAKLPAAKWLAQHAYEYGFVIRYPKNKESITGYQYEPWHIRYVGKDVAKLLQKNGWTLEEYYQHLYK</sequence>
<feature type="domain" description="D-alanyl-D-alanine carboxypeptidase-like core" evidence="2">
    <location>
        <begin position="152"/>
        <end position="281"/>
    </location>
</feature>
<dbReference type="Proteomes" id="UP000830167">
    <property type="component" value="Chromosome"/>
</dbReference>
<evidence type="ECO:0000259" key="2">
    <source>
        <dbReference type="Pfam" id="PF02557"/>
    </source>
</evidence>
<feature type="chain" id="PRO_5045974973" evidence="1">
    <location>
        <begin position="23"/>
        <end position="303"/>
    </location>
</feature>
<keyword evidence="4" id="KW-1185">Reference proteome</keyword>
<keyword evidence="1" id="KW-0732">Signal</keyword>
<dbReference type="Pfam" id="PF02557">
    <property type="entry name" value="VanY"/>
    <property type="match status" value="1"/>
</dbReference>
<organism evidence="3 4">
    <name type="scientific">Fodinisporobacter ferrooxydans</name>
    <dbReference type="NCBI Taxonomy" id="2901836"/>
    <lineage>
        <taxon>Bacteria</taxon>
        <taxon>Bacillati</taxon>
        <taxon>Bacillota</taxon>
        <taxon>Bacilli</taxon>
        <taxon>Bacillales</taxon>
        <taxon>Alicyclobacillaceae</taxon>
        <taxon>Fodinisporobacter</taxon>
    </lineage>
</organism>
<evidence type="ECO:0000313" key="4">
    <source>
        <dbReference type="Proteomes" id="UP000830167"/>
    </source>
</evidence>
<dbReference type="PANTHER" id="PTHR34385">
    <property type="entry name" value="D-ALANYL-D-ALANINE CARBOXYPEPTIDASE"/>
    <property type="match status" value="1"/>
</dbReference>
<gene>
    <name evidence="3" type="ORF">LSG31_20760</name>
</gene>
<dbReference type="PROSITE" id="PS51257">
    <property type="entry name" value="PROKAR_LIPOPROTEIN"/>
    <property type="match status" value="1"/>
</dbReference>
<reference evidence="3" key="1">
    <citation type="submission" date="2021-12" db="EMBL/GenBank/DDBJ databases">
        <title>Alicyclobacillaceae gen. nov., sp. nov., isolated from chalcocite enrichment system.</title>
        <authorList>
            <person name="Jiang Z."/>
        </authorList>
    </citation>
    <scope>NUCLEOTIDE SEQUENCE</scope>
    <source>
        <strain evidence="3">MYW30-H2</strain>
    </source>
</reference>
<accession>A0ABY4CIJ3</accession>
<dbReference type="InterPro" id="IPR009045">
    <property type="entry name" value="Zn_M74/Hedgehog-like"/>
</dbReference>
<evidence type="ECO:0000313" key="3">
    <source>
        <dbReference type="EMBL" id="UOF90260.1"/>
    </source>
</evidence>
<protein>
    <submittedName>
        <fullName evidence="3">M15 family metallopeptidase</fullName>
    </submittedName>
</protein>
<feature type="signal peptide" evidence="1">
    <location>
        <begin position="1"/>
        <end position="22"/>
    </location>
</feature>